<protein>
    <submittedName>
        <fullName evidence="1">Uncharacterized protein</fullName>
    </submittedName>
</protein>
<organism evidence="1 2">
    <name type="scientific">Pistacia atlantica</name>
    <dbReference type="NCBI Taxonomy" id="434234"/>
    <lineage>
        <taxon>Eukaryota</taxon>
        <taxon>Viridiplantae</taxon>
        <taxon>Streptophyta</taxon>
        <taxon>Embryophyta</taxon>
        <taxon>Tracheophyta</taxon>
        <taxon>Spermatophyta</taxon>
        <taxon>Magnoliopsida</taxon>
        <taxon>eudicotyledons</taxon>
        <taxon>Gunneridae</taxon>
        <taxon>Pentapetalae</taxon>
        <taxon>rosids</taxon>
        <taxon>malvids</taxon>
        <taxon>Sapindales</taxon>
        <taxon>Anacardiaceae</taxon>
        <taxon>Pistacia</taxon>
    </lineage>
</organism>
<evidence type="ECO:0000313" key="2">
    <source>
        <dbReference type="Proteomes" id="UP001164250"/>
    </source>
</evidence>
<keyword evidence="2" id="KW-1185">Reference proteome</keyword>
<reference evidence="2" key="1">
    <citation type="journal article" date="2023" name="G3 (Bethesda)">
        <title>Genome assembly and association tests identify interacting loci associated with vigor, precocity, and sex in interspecific pistachio rootstocks.</title>
        <authorList>
            <person name="Palmer W."/>
            <person name="Jacygrad E."/>
            <person name="Sagayaradj S."/>
            <person name="Cavanaugh K."/>
            <person name="Han R."/>
            <person name="Bertier L."/>
            <person name="Beede B."/>
            <person name="Kafkas S."/>
            <person name="Golino D."/>
            <person name="Preece J."/>
            <person name="Michelmore R."/>
        </authorList>
    </citation>
    <scope>NUCLEOTIDE SEQUENCE [LARGE SCALE GENOMIC DNA]</scope>
</reference>
<sequence>MIIKEWPIIVLIIWFPDAFKQNEGVFLVYFPSNQTLYMLLGNAKNDIRSSCVI</sequence>
<dbReference type="Proteomes" id="UP001164250">
    <property type="component" value="Chromosome 2"/>
</dbReference>
<accession>A0ACC1C1X6</accession>
<name>A0ACC1C1X6_9ROSI</name>
<dbReference type="EMBL" id="CM047898">
    <property type="protein sequence ID" value="KAJ0106058.1"/>
    <property type="molecule type" value="Genomic_DNA"/>
</dbReference>
<comment type="caution">
    <text evidence="1">The sequence shown here is derived from an EMBL/GenBank/DDBJ whole genome shotgun (WGS) entry which is preliminary data.</text>
</comment>
<proteinExistence type="predicted"/>
<gene>
    <name evidence="1" type="ORF">Patl1_19364</name>
</gene>
<evidence type="ECO:0000313" key="1">
    <source>
        <dbReference type="EMBL" id="KAJ0106058.1"/>
    </source>
</evidence>